<name>A0ABT7XTR4_9NEIS</name>
<dbReference type="Proteomes" id="UP001168540">
    <property type="component" value="Unassembled WGS sequence"/>
</dbReference>
<evidence type="ECO:0000313" key="2">
    <source>
        <dbReference type="EMBL" id="MDN0077190.1"/>
    </source>
</evidence>
<feature type="signal peptide" evidence="1">
    <location>
        <begin position="1"/>
        <end position="22"/>
    </location>
</feature>
<evidence type="ECO:0008006" key="4">
    <source>
        <dbReference type="Google" id="ProtNLM"/>
    </source>
</evidence>
<evidence type="ECO:0000313" key="3">
    <source>
        <dbReference type="Proteomes" id="UP001168540"/>
    </source>
</evidence>
<gene>
    <name evidence="2" type="ORF">QU481_20315</name>
</gene>
<reference evidence="2" key="1">
    <citation type="submission" date="2023-06" db="EMBL/GenBank/DDBJ databases">
        <authorList>
            <person name="Zhang S."/>
        </authorList>
    </citation>
    <scope>NUCLEOTIDE SEQUENCE</scope>
    <source>
        <strain evidence="2">SG2303</strain>
    </source>
</reference>
<sequence>MKHLTLAVVTAALGAAAASGYAADSQPASHPAIIVAKSAEVKIPAKDKEVKAPPVKPHHYKPIHHAKLGAKKSHELHELNESVELSAKRLTPAVAPIAVASVAK</sequence>
<dbReference type="EMBL" id="JAUEDK010000056">
    <property type="protein sequence ID" value="MDN0077190.1"/>
    <property type="molecule type" value="Genomic_DNA"/>
</dbReference>
<organism evidence="2 3">
    <name type="scientific">Crenobacter oryzisoli</name>
    <dbReference type="NCBI Taxonomy" id="3056844"/>
    <lineage>
        <taxon>Bacteria</taxon>
        <taxon>Pseudomonadati</taxon>
        <taxon>Pseudomonadota</taxon>
        <taxon>Betaproteobacteria</taxon>
        <taxon>Neisseriales</taxon>
        <taxon>Neisseriaceae</taxon>
        <taxon>Crenobacter</taxon>
    </lineage>
</organism>
<dbReference type="RefSeq" id="WP_289831834.1">
    <property type="nucleotide sequence ID" value="NZ_JAUEDK010000056.1"/>
</dbReference>
<comment type="caution">
    <text evidence="2">The sequence shown here is derived from an EMBL/GenBank/DDBJ whole genome shotgun (WGS) entry which is preliminary data.</text>
</comment>
<evidence type="ECO:0000256" key="1">
    <source>
        <dbReference type="SAM" id="SignalP"/>
    </source>
</evidence>
<protein>
    <recommendedName>
        <fullName evidence="4">Acid-shock protein</fullName>
    </recommendedName>
</protein>
<accession>A0ABT7XTR4</accession>
<keyword evidence="1" id="KW-0732">Signal</keyword>
<keyword evidence="3" id="KW-1185">Reference proteome</keyword>
<feature type="chain" id="PRO_5045762038" description="Acid-shock protein" evidence="1">
    <location>
        <begin position="23"/>
        <end position="104"/>
    </location>
</feature>
<proteinExistence type="predicted"/>